<dbReference type="InterPro" id="IPR013094">
    <property type="entry name" value="AB_hydrolase_3"/>
</dbReference>
<evidence type="ECO:0000256" key="2">
    <source>
        <dbReference type="ARBA" id="ARBA00022801"/>
    </source>
</evidence>
<proteinExistence type="inferred from homology"/>
<dbReference type="InterPro" id="IPR050466">
    <property type="entry name" value="Carboxylest/Gibb_receptor"/>
</dbReference>
<comment type="similarity">
    <text evidence="1">Belongs to the 'GDXG' lipolytic enzyme family.</text>
</comment>
<keyword evidence="2 4" id="KW-0378">Hydrolase</keyword>
<dbReference type="EMBL" id="JBHRTE010000004">
    <property type="protein sequence ID" value="MFC3166669.1"/>
    <property type="molecule type" value="Genomic_DNA"/>
</dbReference>
<evidence type="ECO:0000256" key="1">
    <source>
        <dbReference type="ARBA" id="ARBA00010515"/>
    </source>
</evidence>
<sequence>MIAIEQFEREFQSGLDTMARLPMKDMRRGYDVLCTRFAPALPCGMTIRDSAVGGVPLRHHRPSSCKSGTVVYLHGGGFTIGSLDSHQGVASGLAQGLGREVVAVGYRLLPEASYADAMMDCRDAIFALDPVAIVGDSAGGRLVIDIAQDMVDAPPLGLIYPVVGRPRAETLGPDAPLLSRADVLSAWTAIEPHAPADAPCPSARIEVLGVSRDPLTLPLEHAVAEWRALGAIVGYRCATNMLHGCLHAREALPAMKVAWDEFCASLKAAIDG</sequence>
<dbReference type="Pfam" id="PF07859">
    <property type="entry name" value="Abhydrolase_3"/>
    <property type="match status" value="1"/>
</dbReference>
<dbReference type="PROSITE" id="PS01173">
    <property type="entry name" value="LIPASE_GDXG_HIS"/>
    <property type="match status" value="1"/>
</dbReference>
<dbReference type="PANTHER" id="PTHR23024:SF24">
    <property type="entry name" value="ALPHA_BETA HYDROLASE FOLD-3 DOMAIN-CONTAINING PROTEIN"/>
    <property type="match status" value="1"/>
</dbReference>
<accession>A0ABV7IBL8</accession>
<dbReference type="InterPro" id="IPR029058">
    <property type="entry name" value="AB_hydrolase_fold"/>
</dbReference>
<evidence type="ECO:0000313" key="5">
    <source>
        <dbReference type="Proteomes" id="UP001595557"/>
    </source>
</evidence>
<dbReference type="SUPFAM" id="SSF53474">
    <property type="entry name" value="alpha/beta-Hydrolases"/>
    <property type="match status" value="1"/>
</dbReference>
<protein>
    <submittedName>
        <fullName evidence="4">Alpha/beta hydrolase fold domain-containing protein</fullName>
    </submittedName>
</protein>
<evidence type="ECO:0000259" key="3">
    <source>
        <dbReference type="Pfam" id="PF07859"/>
    </source>
</evidence>
<dbReference type="GO" id="GO:0016787">
    <property type="term" value="F:hydrolase activity"/>
    <property type="evidence" value="ECO:0007669"/>
    <property type="project" value="UniProtKB-KW"/>
</dbReference>
<reference evidence="5" key="1">
    <citation type="journal article" date="2019" name="Int. J. Syst. Evol. Microbiol.">
        <title>The Global Catalogue of Microorganisms (GCM) 10K type strain sequencing project: providing services to taxonomists for standard genome sequencing and annotation.</title>
        <authorList>
            <consortium name="The Broad Institute Genomics Platform"/>
            <consortium name="The Broad Institute Genome Sequencing Center for Infectious Disease"/>
            <person name="Wu L."/>
            <person name="Ma J."/>
        </authorList>
    </citation>
    <scope>NUCLEOTIDE SEQUENCE [LARGE SCALE GENOMIC DNA]</scope>
    <source>
        <strain evidence="5">KCTC 52239</strain>
    </source>
</reference>
<comment type="caution">
    <text evidence="4">The sequence shown here is derived from an EMBL/GenBank/DDBJ whole genome shotgun (WGS) entry which is preliminary data.</text>
</comment>
<organism evidence="4 5">
    <name type="scientific">Paracoccus fontiphilus</name>
    <dbReference type="NCBI Taxonomy" id="1815556"/>
    <lineage>
        <taxon>Bacteria</taxon>
        <taxon>Pseudomonadati</taxon>
        <taxon>Pseudomonadota</taxon>
        <taxon>Alphaproteobacteria</taxon>
        <taxon>Rhodobacterales</taxon>
        <taxon>Paracoccaceae</taxon>
        <taxon>Paracoccus</taxon>
    </lineage>
</organism>
<feature type="domain" description="Alpha/beta hydrolase fold-3" evidence="3">
    <location>
        <begin position="70"/>
        <end position="245"/>
    </location>
</feature>
<gene>
    <name evidence="4" type="ORF">ACFOD7_01235</name>
</gene>
<dbReference type="RefSeq" id="WP_377706577.1">
    <property type="nucleotide sequence ID" value="NZ_JBHRTE010000004.1"/>
</dbReference>
<dbReference type="Gene3D" id="3.40.50.1820">
    <property type="entry name" value="alpha/beta hydrolase"/>
    <property type="match status" value="1"/>
</dbReference>
<evidence type="ECO:0000313" key="4">
    <source>
        <dbReference type="EMBL" id="MFC3166669.1"/>
    </source>
</evidence>
<name>A0ABV7IBL8_9RHOB</name>
<dbReference type="Proteomes" id="UP001595557">
    <property type="component" value="Unassembled WGS sequence"/>
</dbReference>
<dbReference type="InterPro" id="IPR002168">
    <property type="entry name" value="Lipase_GDXG_HIS_AS"/>
</dbReference>
<keyword evidence="5" id="KW-1185">Reference proteome</keyword>
<dbReference type="PANTHER" id="PTHR23024">
    <property type="entry name" value="ARYLACETAMIDE DEACETYLASE"/>
    <property type="match status" value="1"/>
</dbReference>